<name>A0AAJ0GJ33_9PEZI</name>
<feature type="compositionally biased region" description="Acidic residues" evidence="1">
    <location>
        <begin position="226"/>
        <end position="263"/>
    </location>
</feature>
<feature type="compositionally biased region" description="Low complexity" evidence="1">
    <location>
        <begin position="264"/>
        <end position="283"/>
    </location>
</feature>
<sequence>MKEVGKIDYALERGRQGRVAGANLRVVVEGTTALRTTSEVRSLQAWHCLNESSNHSTGEWPSSGSEALEGLADAGRGPGVGTLCYSTDGRVCSGRGGNLAKVNVLELDAGSPVVLTVVEGVLGALMLPSEAMLVKEAEYVAVAVSDTAAAAEDPATEGAAAEADRAATFAEGPTAEDPTAEDPTTEGATAEADGAAIFAEEPAAEEPATERAVAEADGAATFAEEPAAEEPAAEDPTAEDPIAEDPTAEDPTAEDPIAEDPTAEDPAAKTAAAEVERLAAAPTELESSPAATDAGDEVDGAAADAEPLATGFASPCWRKETNTTAAFAVRCMLKDRYKRRCNAVDTDSVYKDLRVNFYTH</sequence>
<evidence type="ECO:0000313" key="2">
    <source>
        <dbReference type="EMBL" id="KAK3058493.1"/>
    </source>
</evidence>
<comment type="caution">
    <text evidence="2">The sequence shown here is derived from an EMBL/GenBank/DDBJ whole genome shotgun (WGS) entry which is preliminary data.</text>
</comment>
<evidence type="ECO:0000313" key="3">
    <source>
        <dbReference type="Proteomes" id="UP001271007"/>
    </source>
</evidence>
<reference evidence="2" key="1">
    <citation type="submission" date="2023-04" db="EMBL/GenBank/DDBJ databases">
        <title>Black Yeasts Isolated from many extreme environments.</title>
        <authorList>
            <person name="Coleine C."/>
            <person name="Stajich J.E."/>
            <person name="Selbmann L."/>
        </authorList>
    </citation>
    <scope>NUCLEOTIDE SEQUENCE</scope>
    <source>
        <strain evidence="2">CCFEE 5312</strain>
    </source>
</reference>
<feature type="compositionally biased region" description="Low complexity" evidence="1">
    <location>
        <begin position="215"/>
        <end position="225"/>
    </location>
</feature>
<evidence type="ECO:0000256" key="1">
    <source>
        <dbReference type="SAM" id="MobiDB-lite"/>
    </source>
</evidence>
<feature type="region of interest" description="Disordered" evidence="1">
    <location>
        <begin position="202"/>
        <end position="298"/>
    </location>
</feature>
<accession>A0AAJ0GJ33</accession>
<keyword evidence="3" id="KW-1185">Reference proteome</keyword>
<dbReference type="AlphaFoldDB" id="A0AAJ0GJ33"/>
<organism evidence="2 3">
    <name type="scientific">Extremus antarcticus</name>
    <dbReference type="NCBI Taxonomy" id="702011"/>
    <lineage>
        <taxon>Eukaryota</taxon>
        <taxon>Fungi</taxon>
        <taxon>Dikarya</taxon>
        <taxon>Ascomycota</taxon>
        <taxon>Pezizomycotina</taxon>
        <taxon>Dothideomycetes</taxon>
        <taxon>Dothideomycetidae</taxon>
        <taxon>Mycosphaerellales</taxon>
        <taxon>Extremaceae</taxon>
        <taxon>Extremus</taxon>
    </lineage>
</organism>
<proteinExistence type="predicted"/>
<protein>
    <submittedName>
        <fullName evidence="2">Uncharacterized protein</fullName>
    </submittedName>
</protein>
<gene>
    <name evidence="2" type="ORF">LTR09_000057</name>
</gene>
<dbReference type="Proteomes" id="UP001271007">
    <property type="component" value="Unassembled WGS sequence"/>
</dbReference>
<dbReference type="EMBL" id="JAWDJX010000001">
    <property type="protein sequence ID" value="KAK3058493.1"/>
    <property type="molecule type" value="Genomic_DNA"/>
</dbReference>